<comment type="caution">
    <text evidence="8">The sequence shown here is derived from an EMBL/GenBank/DDBJ whole genome shotgun (WGS) entry which is preliminary data.</text>
</comment>
<keyword evidence="3 6" id="KW-1133">Transmembrane helix</keyword>
<dbReference type="GO" id="GO:0005886">
    <property type="term" value="C:plasma membrane"/>
    <property type="evidence" value="ECO:0007669"/>
    <property type="project" value="TreeGrafter"/>
</dbReference>
<dbReference type="Gene3D" id="1.20.1250.20">
    <property type="entry name" value="MFS general substrate transporter like domains"/>
    <property type="match status" value="1"/>
</dbReference>
<evidence type="ECO:0000259" key="7">
    <source>
        <dbReference type="PROSITE" id="PS50850"/>
    </source>
</evidence>
<feature type="transmembrane region" description="Helical" evidence="6">
    <location>
        <begin position="486"/>
        <end position="507"/>
    </location>
</feature>
<keyword evidence="4 6" id="KW-0472">Membrane</keyword>
<sequence>MASTGPSTTTVADTPVEALDITNLYLTFETPLPSPLFHRNTHAATSANKVPQLPDLTPYADPRTWAPHRKNVLLFLSCVATFLTAYTSGSYSPPAELIQASLSPVPLGIEPVLAGITTFCVGFGLAPMMLAPLSEMNGRYPVFVCAGIVYVVFQGICGVVTSLPALLVARFLVGVGASVFSTMVGGVIADMYDKEERNTPMALFSGSVLAGTGLGPMVCAVMAERWGDLEKYPDMWKWTWWHQVIMGGVLMVAFVMFFKESRGSVLLSRQAKALNAWYEELEKEGYYGLCFEDNLGQVKAGENITSSEDSTDDGDEEKRSLSASTSGKERTPSIKRIRWLVKEDEERASMGKMIAISVSRPFHLLFTEPVIFFFSAWVAFAWGVLYLTFGSIPYVFQHVYGWSLEQSGYAFTAIILGAIVGTTMSIYQQRLLVHSKWADSFQVITAESANASSSDEPPSPLARPRNDKVWSFLRTNFPSSSPESRLYFSCLISTLLPLGLYLFSFTAKPQIHWILPAIGIFFCTIGILSIYLAVFNYFADVYHKYASSALAAQSLCRNLVGGAFPLVTRLMYRNLGEAKAGAVLGSIAVVLTVVPWVLVWRGERIRGRSVFALSLEKKP</sequence>
<feature type="transmembrane region" description="Helical" evidence="6">
    <location>
        <begin position="578"/>
        <end position="599"/>
    </location>
</feature>
<dbReference type="EMBL" id="MU866192">
    <property type="protein sequence ID" value="KAK4176583.1"/>
    <property type="molecule type" value="Genomic_DNA"/>
</dbReference>
<evidence type="ECO:0000256" key="1">
    <source>
        <dbReference type="ARBA" id="ARBA00004141"/>
    </source>
</evidence>
<evidence type="ECO:0000256" key="4">
    <source>
        <dbReference type="ARBA" id="ARBA00023136"/>
    </source>
</evidence>
<dbReference type="Pfam" id="PF07690">
    <property type="entry name" value="MFS_1"/>
    <property type="match status" value="1"/>
</dbReference>
<feature type="transmembrane region" description="Helical" evidence="6">
    <location>
        <begin position="201"/>
        <end position="223"/>
    </location>
</feature>
<proteinExistence type="predicted"/>
<evidence type="ECO:0000313" key="9">
    <source>
        <dbReference type="Proteomes" id="UP001302321"/>
    </source>
</evidence>
<dbReference type="PANTHER" id="PTHR23502:SF134">
    <property type="entry name" value="MAJOR FACILITATOR SUPERFAMILY (MFS) PROFILE DOMAIN-CONTAINING PROTEIN-RELATED"/>
    <property type="match status" value="1"/>
</dbReference>
<reference evidence="8" key="1">
    <citation type="journal article" date="2023" name="Mol. Phylogenet. Evol.">
        <title>Genome-scale phylogeny and comparative genomics of the fungal order Sordariales.</title>
        <authorList>
            <person name="Hensen N."/>
            <person name="Bonometti L."/>
            <person name="Westerberg I."/>
            <person name="Brannstrom I.O."/>
            <person name="Guillou S."/>
            <person name="Cros-Aarteil S."/>
            <person name="Calhoun S."/>
            <person name="Haridas S."/>
            <person name="Kuo A."/>
            <person name="Mondo S."/>
            <person name="Pangilinan J."/>
            <person name="Riley R."/>
            <person name="LaButti K."/>
            <person name="Andreopoulos B."/>
            <person name="Lipzen A."/>
            <person name="Chen C."/>
            <person name="Yan M."/>
            <person name="Daum C."/>
            <person name="Ng V."/>
            <person name="Clum A."/>
            <person name="Steindorff A."/>
            <person name="Ohm R.A."/>
            <person name="Martin F."/>
            <person name="Silar P."/>
            <person name="Natvig D.O."/>
            <person name="Lalanne C."/>
            <person name="Gautier V."/>
            <person name="Ament-Velasquez S.L."/>
            <person name="Kruys A."/>
            <person name="Hutchinson M.I."/>
            <person name="Powell A.J."/>
            <person name="Barry K."/>
            <person name="Miller A.N."/>
            <person name="Grigoriev I.V."/>
            <person name="Debuchy R."/>
            <person name="Gladieux P."/>
            <person name="Hiltunen Thoren M."/>
            <person name="Johannesson H."/>
        </authorList>
    </citation>
    <scope>NUCLEOTIDE SEQUENCE</scope>
    <source>
        <strain evidence="8">CBS 892.96</strain>
    </source>
</reference>
<reference evidence="8" key="2">
    <citation type="submission" date="2023-05" db="EMBL/GenBank/DDBJ databases">
        <authorList>
            <consortium name="Lawrence Berkeley National Laboratory"/>
            <person name="Steindorff A."/>
            <person name="Hensen N."/>
            <person name="Bonometti L."/>
            <person name="Westerberg I."/>
            <person name="Brannstrom I.O."/>
            <person name="Guillou S."/>
            <person name="Cros-Aarteil S."/>
            <person name="Calhoun S."/>
            <person name="Haridas S."/>
            <person name="Kuo A."/>
            <person name="Mondo S."/>
            <person name="Pangilinan J."/>
            <person name="Riley R."/>
            <person name="Labutti K."/>
            <person name="Andreopoulos B."/>
            <person name="Lipzen A."/>
            <person name="Chen C."/>
            <person name="Yanf M."/>
            <person name="Daum C."/>
            <person name="Ng V."/>
            <person name="Clum A."/>
            <person name="Ohm R."/>
            <person name="Martin F."/>
            <person name="Silar P."/>
            <person name="Natvig D."/>
            <person name="Lalanne C."/>
            <person name="Gautier V."/>
            <person name="Ament-Velasquez S.L."/>
            <person name="Kruys A."/>
            <person name="Hutchinson M.I."/>
            <person name="Powell A.J."/>
            <person name="Barry K."/>
            <person name="Miller A.N."/>
            <person name="Grigoriev I.V."/>
            <person name="Debuchy R."/>
            <person name="Gladieux P."/>
            <person name="Thoren M.H."/>
            <person name="Johannesson H."/>
        </authorList>
    </citation>
    <scope>NUCLEOTIDE SEQUENCE</scope>
    <source>
        <strain evidence="8">CBS 892.96</strain>
    </source>
</reference>
<dbReference type="PROSITE" id="PS50850">
    <property type="entry name" value="MFS"/>
    <property type="match status" value="1"/>
</dbReference>
<dbReference type="AlphaFoldDB" id="A0AAN6W739"/>
<evidence type="ECO:0000256" key="6">
    <source>
        <dbReference type="SAM" id="Phobius"/>
    </source>
</evidence>
<feature type="transmembrane region" description="Helical" evidence="6">
    <location>
        <begin position="408"/>
        <end position="427"/>
    </location>
</feature>
<keyword evidence="9" id="KW-1185">Reference proteome</keyword>
<feature type="transmembrane region" description="Helical" evidence="6">
    <location>
        <begin position="140"/>
        <end position="161"/>
    </location>
</feature>
<evidence type="ECO:0000313" key="8">
    <source>
        <dbReference type="EMBL" id="KAK4176583.1"/>
    </source>
</evidence>
<feature type="transmembrane region" description="Helical" evidence="6">
    <location>
        <begin position="72"/>
        <end position="92"/>
    </location>
</feature>
<feature type="domain" description="Major facilitator superfamily (MFS) profile" evidence="7">
    <location>
        <begin position="73"/>
        <end position="603"/>
    </location>
</feature>
<dbReference type="InterPro" id="IPR011701">
    <property type="entry name" value="MFS"/>
</dbReference>
<feature type="transmembrane region" description="Helical" evidence="6">
    <location>
        <begin position="513"/>
        <end position="534"/>
    </location>
</feature>
<feature type="region of interest" description="Disordered" evidence="5">
    <location>
        <begin position="302"/>
        <end position="330"/>
    </location>
</feature>
<accession>A0AAN6W739</accession>
<evidence type="ECO:0000256" key="5">
    <source>
        <dbReference type="SAM" id="MobiDB-lite"/>
    </source>
</evidence>
<feature type="transmembrane region" description="Helical" evidence="6">
    <location>
        <begin position="370"/>
        <end position="396"/>
    </location>
</feature>
<organism evidence="8 9">
    <name type="scientific">Triangularia setosa</name>
    <dbReference type="NCBI Taxonomy" id="2587417"/>
    <lineage>
        <taxon>Eukaryota</taxon>
        <taxon>Fungi</taxon>
        <taxon>Dikarya</taxon>
        <taxon>Ascomycota</taxon>
        <taxon>Pezizomycotina</taxon>
        <taxon>Sordariomycetes</taxon>
        <taxon>Sordariomycetidae</taxon>
        <taxon>Sordariales</taxon>
        <taxon>Podosporaceae</taxon>
        <taxon>Triangularia</taxon>
    </lineage>
</organism>
<evidence type="ECO:0000256" key="2">
    <source>
        <dbReference type="ARBA" id="ARBA00022692"/>
    </source>
</evidence>
<feature type="transmembrane region" description="Helical" evidence="6">
    <location>
        <begin position="238"/>
        <end position="258"/>
    </location>
</feature>
<dbReference type="Proteomes" id="UP001302321">
    <property type="component" value="Unassembled WGS sequence"/>
</dbReference>
<protein>
    <submittedName>
        <fullName evidence="8">Major facilitator superfamily domain-containing protein</fullName>
    </submittedName>
</protein>
<dbReference type="InterPro" id="IPR036259">
    <property type="entry name" value="MFS_trans_sf"/>
</dbReference>
<dbReference type="InterPro" id="IPR020846">
    <property type="entry name" value="MFS_dom"/>
</dbReference>
<gene>
    <name evidence="8" type="ORF">QBC36DRAFT_7289</name>
</gene>
<comment type="subcellular location">
    <subcellularLocation>
        <location evidence="1">Membrane</location>
        <topology evidence="1">Multi-pass membrane protein</topology>
    </subcellularLocation>
</comment>
<keyword evidence="2 6" id="KW-0812">Transmembrane</keyword>
<dbReference type="SUPFAM" id="SSF103473">
    <property type="entry name" value="MFS general substrate transporter"/>
    <property type="match status" value="1"/>
</dbReference>
<dbReference type="GO" id="GO:0022857">
    <property type="term" value="F:transmembrane transporter activity"/>
    <property type="evidence" value="ECO:0007669"/>
    <property type="project" value="InterPro"/>
</dbReference>
<feature type="transmembrane region" description="Helical" evidence="6">
    <location>
        <begin position="112"/>
        <end position="133"/>
    </location>
</feature>
<dbReference type="PANTHER" id="PTHR23502">
    <property type="entry name" value="MAJOR FACILITATOR SUPERFAMILY"/>
    <property type="match status" value="1"/>
</dbReference>
<evidence type="ECO:0000256" key="3">
    <source>
        <dbReference type="ARBA" id="ARBA00022989"/>
    </source>
</evidence>
<feature type="transmembrane region" description="Helical" evidence="6">
    <location>
        <begin position="167"/>
        <end position="189"/>
    </location>
</feature>
<name>A0AAN6W739_9PEZI</name>